<evidence type="ECO:0000313" key="2">
    <source>
        <dbReference type="EMBL" id="KPK63594.1"/>
    </source>
</evidence>
<dbReference type="InterPro" id="IPR003741">
    <property type="entry name" value="LUD_dom"/>
</dbReference>
<comment type="caution">
    <text evidence="2">The sequence shown here is derived from an EMBL/GenBank/DDBJ whole genome shotgun (WGS) entry which is preliminary data.</text>
</comment>
<sequence>MKKQIKKLIEKFAKNNIPAFYVNNRKQAFEKVMSMIPRCSVVGLGDSLTLRQIGVVDALTQGNYTFLNPWKPGTSLAESIELKKRALTSDVFVTGTNAVTLDGKIINVDGHGNRVAAMLFGPDKVVIVVGVNKIVETVEEALKRIREIAAPTNVKRHTEFDPMPPCGITGLCNDCSSPWRICNKTVIIERQYDNNKYKPIITLIIVGEELGL</sequence>
<dbReference type="SUPFAM" id="SSF100950">
    <property type="entry name" value="NagB/RpiA/CoA transferase-like"/>
    <property type="match status" value="1"/>
</dbReference>
<dbReference type="Pfam" id="PF02589">
    <property type="entry name" value="LUD_dom"/>
    <property type="match status" value="1"/>
</dbReference>
<dbReference type="InterPro" id="IPR037171">
    <property type="entry name" value="NagB/RpiA_transferase-like"/>
</dbReference>
<dbReference type="PIRSF" id="PIRSF020269">
    <property type="entry name" value="DUF1121"/>
    <property type="match status" value="1"/>
</dbReference>
<feature type="domain" description="LUD" evidence="1">
    <location>
        <begin position="5"/>
        <end position="191"/>
    </location>
</feature>
<organism evidence="2 3">
    <name type="scientific">candidate division WOR_3 bacterium SM23_42</name>
    <dbReference type="NCBI Taxonomy" id="1703779"/>
    <lineage>
        <taxon>Bacteria</taxon>
        <taxon>Bacteria division WOR-3</taxon>
    </lineage>
</organism>
<dbReference type="InterPro" id="IPR024185">
    <property type="entry name" value="FTHF_cligase-like_sf"/>
</dbReference>
<protein>
    <recommendedName>
        <fullName evidence="1">LUD domain-containing protein</fullName>
    </recommendedName>
</protein>
<accession>A0A0S8FU14</accession>
<dbReference type="Proteomes" id="UP000051373">
    <property type="component" value="Unassembled WGS sequence"/>
</dbReference>
<dbReference type="STRING" id="1703779.AMJ83_06095"/>
<evidence type="ECO:0000313" key="3">
    <source>
        <dbReference type="Proteomes" id="UP000051373"/>
    </source>
</evidence>
<dbReference type="InterPro" id="IPR009501">
    <property type="entry name" value="UCP020269"/>
</dbReference>
<reference evidence="2 3" key="1">
    <citation type="journal article" date="2015" name="Microbiome">
        <title>Genomic resolution of linkages in carbon, nitrogen, and sulfur cycling among widespread estuary sediment bacteria.</title>
        <authorList>
            <person name="Baker B.J."/>
            <person name="Lazar C.S."/>
            <person name="Teske A.P."/>
            <person name="Dick G.J."/>
        </authorList>
    </citation>
    <scope>NUCLEOTIDE SEQUENCE [LARGE SCALE GENOMIC DNA]</scope>
    <source>
        <strain evidence="2">SM23_42</strain>
    </source>
</reference>
<gene>
    <name evidence="2" type="ORF">AMJ83_06095</name>
</gene>
<name>A0A0S8FU14_UNCW3</name>
<dbReference type="Gene3D" id="3.40.50.10420">
    <property type="entry name" value="NagB/RpiA/CoA transferase-like"/>
    <property type="match status" value="1"/>
</dbReference>
<dbReference type="PANTHER" id="PTHR36179:SF2">
    <property type="entry name" value="LUD DOMAIN-CONTAINING PROTEIN"/>
    <property type="match status" value="1"/>
</dbReference>
<evidence type="ECO:0000259" key="1">
    <source>
        <dbReference type="Pfam" id="PF02589"/>
    </source>
</evidence>
<dbReference type="AlphaFoldDB" id="A0A0S8FU14"/>
<dbReference type="EMBL" id="LJUJ01000010">
    <property type="protein sequence ID" value="KPK63594.1"/>
    <property type="molecule type" value="Genomic_DNA"/>
</dbReference>
<proteinExistence type="predicted"/>
<dbReference type="PANTHER" id="PTHR36179">
    <property type="entry name" value="LUD_DOM DOMAIN-CONTAINING PROTEIN"/>
    <property type="match status" value="1"/>
</dbReference>